<evidence type="ECO:0000256" key="1">
    <source>
        <dbReference type="SAM" id="Coils"/>
    </source>
</evidence>
<dbReference type="Proteomes" id="UP000772618">
    <property type="component" value="Unassembled WGS sequence"/>
</dbReference>
<dbReference type="Gene3D" id="2.30.310.10">
    <property type="entry name" value="ibrinogen binding protein from staphylococcus aureus domain"/>
    <property type="match status" value="1"/>
</dbReference>
<evidence type="ECO:0000313" key="3">
    <source>
        <dbReference type="EMBL" id="MBT1705488.1"/>
    </source>
</evidence>
<dbReference type="PANTHER" id="PTHR15239">
    <property type="entry name" value="NUCLEAR EXPORT MEDIATOR FACTOR NEMF"/>
    <property type="match status" value="1"/>
</dbReference>
<proteinExistence type="predicted"/>
<keyword evidence="4" id="KW-1185">Reference proteome</keyword>
<protein>
    <submittedName>
        <fullName evidence="3">DUF814 domain-containing protein</fullName>
    </submittedName>
</protein>
<dbReference type="Pfam" id="PF05670">
    <property type="entry name" value="NFACT-R_1"/>
    <property type="match status" value="1"/>
</dbReference>
<name>A0ABS5VWQ2_9BACT</name>
<dbReference type="InterPro" id="IPR051608">
    <property type="entry name" value="RQC_Subunit_NEMF"/>
</dbReference>
<gene>
    <name evidence="3" type="ORF">KK060_19510</name>
</gene>
<comment type="caution">
    <text evidence="3">The sequence shown here is derived from an EMBL/GenBank/DDBJ whole genome shotgun (WGS) entry which is preliminary data.</text>
</comment>
<sequence>MHNNYHFLNYLSGELDNKLNGTVISQCFSQSRDELVIQFETLNNPFFIKASLVPTFTCLSFPKEFYRAKKNSIDLFNPIIGLKVKSVYQFRNERSFLLNLTHDFSLLFKMHGNRSNIILFEKEEVSELFKKNIPLDQQIKLTFLDRDIDWSYETFVKHHENPEKLYFTFGKLIWQYLESLEFQNKHVEQKWELICDIRKAFDAGRFYITTWKGATVLSLLKIGTIQQEFSEPIKAISEFYYTFTQVYVLQQEKGKLTSTINSRIQSSRNYIKKSFAKLEELTKEDNYKNWADIVMANLHVIQPGIEKVKLHDFYNNNELVEIKLKKDLNAQKNAELFYKKSKNQNIELTFLKEAIQKKEKDIQELETQLCTIEQFNDLKAFRQFASAIKTDNSDISEERHLPYHEFLFGGYRIWVGKNAQANDELTQRLSFKEDLWLHAKDVTGSHVLIKYQAGKNFPKDVIERAAQLAAYNSKRRNETLCPVIVTPKKFVRKKKGDPAGAVVIEREDIIMVEPKL</sequence>
<accession>A0ABS5VWQ2</accession>
<keyword evidence="1" id="KW-0175">Coiled coil</keyword>
<dbReference type="EMBL" id="JAHESD010000057">
    <property type="protein sequence ID" value="MBT1705488.1"/>
    <property type="molecule type" value="Genomic_DNA"/>
</dbReference>
<feature type="coiled-coil region" evidence="1">
    <location>
        <begin position="341"/>
        <end position="368"/>
    </location>
</feature>
<organism evidence="3 4">
    <name type="scientific">Chryseosolibacter indicus</name>
    <dbReference type="NCBI Taxonomy" id="2782351"/>
    <lineage>
        <taxon>Bacteria</taxon>
        <taxon>Pseudomonadati</taxon>
        <taxon>Bacteroidota</taxon>
        <taxon>Cytophagia</taxon>
        <taxon>Cytophagales</taxon>
        <taxon>Chryseotaleaceae</taxon>
        <taxon>Chryseosolibacter</taxon>
    </lineage>
</organism>
<feature type="domain" description="NFACT RNA-binding" evidence="2">
    <location>
        <begin position="410"/>
        <end position="496"/>
    </location>
</feature>
<dbReference type="InterPro" id="IPR008532">
    <property type="entry name" value="NFACT_RNA-bd"/>
</dbReference>
<evidence type="ECO:0000259" key="2">
    <source>
        <dbReference type="Pfam" id="PF05670"/>
    </source>
</evidence>
<dbReference type="PANTHER" id="PTHR15239:SF6">
    <property type="entry name" value="RIBOSOME QUALITY CONTROL COMPLEX SUBUNIT NEMF"/>
    <property type="match status" value="1"/>
</dbReference>
<dbReference type="Pfam" id="PF05833">
    <property type="entry name" value="NFACT_N"/>
    <property type="match status" value="1"/>
</dbReference>
<reference evidence="3 4" key="1">
    <citation type="submission" date="2021-05" db="EMBL/GenBank/DDBJ databases">
        <title>A Polyphasic approach of four new species of the genus Ohtaekwangia: Ohtaekwangia histidinii sp. nov., Ohtaekwangia cretensis sp. nov., Ohtaekwangia indiensis sp. nov., Ohtaekwangia reichenbachii sp. nov. from diverse environment.</title>
        <authorList>
            <person name="Octaviana S."/>
        </authorList>
    </citation>
    <scope>NUCLEOTIDE SEQUENCE [LARGE SCALE GENOMIC DNA]</scope>
    <source>
        <strain evidence="3 4">PWU20</strain>
    </source>
</reference>
<dbReference type="RefSeq" id="WP_254155434.1">
    <property type="nucleotide sequence ID" value="NZ_JAHESD010000057.1"/>
</dbReference>
<evidence type="ECO:0000313" key="4">
    <source>
        <dbReference type="Proteomes" id="UP000772618"/>
    </source>
</evidence>